<evidence type="ECO:0000259" key="1">
    <source>
        <dbReference type="Pfam" id="PF04366"/>
    </source>
</evidence>
<reference evidence="2 3" key="1">
    <citation type="submission" date="2016-02" db="EMBL/GenBank/DDBJ databases">
        <title>Complete genome sequence of Halocynthiibacter arcticus PAMC 20958t from arctic marine sediment.</title>
        <authorList>
            <person name="Lee Y.M."/>
            <person name="Baek K."/>
            <person name="Lee H.K."/>
            <person name="Shin S.C."/>
        </authorList>
    </citation>
    <scope>NUCLEOTIDE SEQUENCE [LARGE SCALE GENOMIC DNA]</scope>
    <source>
        <strain evidence="2">PAMC 20958</strain>
    </source>
</reference>
<organism evidence="2 3">
    <name type="scientific">Falsihalocynthiibacter arcticus</name>
    <dbReference type="NCBI Taxonomy" id="1579316"/>
    <lineage>
        <taxon>Bacteria</taxon>
        <taxon>Pseudomonadati</taxon>
        <taxon>Pseudomonadota</taxon>
        <taxon>Alphaproteobacteria</taxon>
        <taxon>Rhodobacterales</taxon>
        <taxon>Roseobacteraceae</taxon>
        <taxon>Falsihalocynthiibacter</taxon>
    </lineage>
</organism>
<dbReference type="OrthoDB" id="7847492at2"/>
<dbReference type="PROSITE" id="PS51318">
    <property type="entry name" value="TAT"/>
    <property type="match status" value="1"/>
</dbReference>
<dbReference type="Pfam" id="PF04366">
    <property type="entry name" value="Ysc84"/>
    <property type="match status" value="1"/>
</dbReference>
<dbReference type="STRING" id="1579316.RC74_16780"/>
<dbReference type="Proteomes" id="UP000070371">
    <property type="component" value="Chromosome"/>
</dbReference>
<dbReference type="InterPro" id="IPR006311">
    <property type="entry name" value="TAT_signal"/>
</dbReference>
<evidence type="ECO:0000313" key="3">
    <source>
        <dbReference type="Proteomes" id="UP000070371"/>
    </source>
</evidence>
<protein>
    <submittedName>
        <fullName evidence="2">Twin-arginine translocation pathway signal</fullName>
    </submittedName>
</protein>
<evidence type="ECO:0000313" key="2">
    <source>
        <dbReference type="EMBL" id="AML52698.1"/>
    </source>
</evidence>
<keyword evidence="3" id="KW-1185">Reference proteome</keyword>
<dbReference type="RefSeq" id="WP_039003558.1">
    <property type="nucleotide sequence ID" value="NZ_CP014327.1"/>
</dbReference>
<dbReference type="EMBL" id="CP014327">
    <property type="protein sequence ID" value="AML52698.1"/>
    <property type="molecule type" value="Genomic_DNA"/>
</dbReference>
<dbReference type="KEGG" id="hat:RC74_16780"/>
<proteinExistence type="predicted"/>
<accession>A0A126V304</accession>
<gene>
    <name evidence="2" type="ORF">RC74_16780</name>
</gene>
<sequence length="192" mass="19593">MKTPTHFERLSRRGFLLTAGAAAATTAACGNGVGNDGAAVLDLQVDATVRHMYATYPGTVDLGAKSTGMLVMPVVTKAGLGVGGSFGKGALRINDATVDYYSATSASVGFQIGAQQLAYVLFFMTEPALNKFRGASGWAAGADIEYAVNDKGSNLSVATTTSNAPVIAVVFGQAGLMAGATLEGSKYSRIIP</sequence>
<dbReference type="CDD" id="cd11524">
    <property type="entry name" value="SYLF"/>
    <property type="match status" value="1"/>
</dbReference>
<dbReference type="InterPro" id="IPR007461">
    <property type="entry name" value="Ysc84_actin-binding"/>
</dbReference>
<dbReference type="AlphaFoldDB" id="A0A126V304"/>
<feature type="domain" description="Ysc84 actin-binding" evidence="1">
    <location>
        <begin position="105"/>
        <end position="187"/>
    </location>
</feature>
<dbReference type="PROSITE" id="PS51257">
    <property type="entry name" value="PROKAR_LIPOPROTEIN"/>
    <property type="match status" value="1"/>
</dbReference>
<name>A0A126V304_9RHOB</name>